<keyword evidence="2" id="KW-1185">Reference proteome</keyword>
<evidence type="ECO:0000313" key="2">
    <source>
        <dbReference type="Proteomes" id="UP001268256"/>
    </source>
</evidence>
<dbReference type="EMBL" id="JAVMIP010000011">
    <property type="protein sequence ID" value="MDS3861394.1"/>
    <property type="molecule type" value="Genomic_DNA"/>
</dbReference>
<dbReference type="AlphaFoldDB" id="A0AAE4FSC2"/>
<comment type="caution">
    <text evidence="1">The sequence shown here is derived from an EMBL/GenBank/DDBJ whole genome shotgun (WGS) entry which is preliminary data.</text>
</comment>
<gene>
    <name evidence="1" type="ORF">RIF25_11310</name>
</gene>
<reference evidence="2" key="1">
    <citation type="submission" date="2023-07" db="EMBL/GenBank/DDBJ databases">
        <authorList>
            <person name="Luz R."/>
            <person name="Cordeiro R."/>
            <person name="Fonseca A."/>
            <person name="Goncalves V."/>
        </authorList>
    </citation>
    <scope>NUCLEOTIDE SEQUENCE [LARGE SCALE GENOMIC DNA]</scope>
    <source>
        <strain evidence="2">BACA0444</strain>
    </source>
</reference>
<evidence type="ECO:0000313" key="1">
    <source>
        <dbReference type="EMBL" id="MDS3861394.1"/>
    </source>
</evidence>
<protein>
    <submittedName>
        <fullName evidence="1">Uncharacterized protein</fullName>
    </submittedName>
</protein>
<dbReference type="Proteomes" id="UP001268256">
    <property type="component" value="Unassembled WGS sequence"/>
</dbReference>
<name>A0AAE4FSC2_9CYAN</name>
<dbReference type="RefSeq" id="WP_322878637.1">
    <property type="nucleotide sequence ID" value="NZ_JAVMIP010000011.1"/>
</dbReference>
<sequence>MTKTNTKQEKEKMKALFQLGEQRARAAGHTGFIYMNDWLSENEQKQLITTIRALPQTMAPRLPGLAE</sequence>
<organism evidence="1 2">
    <name type="scientific">Pseudocalidococcus azoricus BACA0444</name>
    <dbReference type="NCBI Taxonomy" id="2918990"/>
    <lineage>
        <taxon>Bacteria</taxon>
        <taxon>Bacillati</taxon>
        <taxon>Cyanobacteriota</taxon>
        <taxon>Cyanophyceae</taxon>
        <taxon>Acaryochloridales</taxon>
        <taxon>Thermosynechococcaceae</taxon>
        <taxon>Pseudocalidococcus</taxon>
        <taxon>Pseudocalidococcus azoricus</taxon>
    </lineage>
</organism>
<accession>A0AAE4FSC2</accession>
<proteinExistence type="predicted"/>